<organism evidence="3 4">
    <name type="scientific">Paraburkholderia fynbosensis</name>
    <dbReference type="NCBI Taxonomy" id="1200993"/>
    <lineage>
        <taxon>Bacteria</taxon>
        <taxon>Pseudomonadati</taxon>
        <taxon>Pseudomonadota</taxon>
        <taxon>Betaproteobacteria</taxon>
        <taxon>Burkholderiales</taxon>
        <taxon>Burkholderiaceae</taxon>
        <taxon>Paraburkholderia</taxon>
    </lineage>
</organism>
<evidence type="ECO:0000256" key="2">
    <source>
        <dbReference type="SAM" id="Phobius"/>
    </source>
</evidence>
<evidence type="ECO:0000313" key="4">
    <source>
        <dbReference type="Proteomes" id="UP000494252"/>
    </source>
</evidence>
<proteinExistence type="predicted"/>
<name>A0A6J5H2N7_9BURK</name>
<feature type="region of interest" description="Disordered" evidence="1">
    <location>
        <begin position="41"/>
        <end position="62"/>
    </location>
</feature>
<keyword evidence="2" id="KW-1133">Transmembrane helix</keyword>
<sequence length="62" mass="6696">MENVFNVVLQSGRSAIDVSLYTLVPVMVVMMILLQTSLRPARSCNTGAGRPTSGKDRPACSR</sequence>
<protein>
    <submittedName>
        <fullName evidence="3">Uncharacterized protein</fullName>
    </submittedName>
</protein>
<feature type="compositionally biased region" description="Basic and acidic residues" evidence="1">
    <location>
        <begin position="53"/>
        <end position="62"/>
    </location>
</feature>
<accession>A0A6J5H2N7</accession>
<evidence type="ECO:0000256" key="1">
    <source>
        <dbReference type="SAM" id="MobiDB-lite"/>
    </source>
</evidence>
<dbReference type="AlphaFoldDB" id="A0A6J5H2N7"/>
<evidence type="ECO:0000313" key="3">
    <source>
        <dbReference type="EMBL" id="CAB3810620.1"/>
    </source>
</evidence>
<feature type="transmembrane region" description="Helical" evidence="2">
    <location>
        <begin position="15"/>
        <end position="34"/>
    </location>
</feature>
<gene>
    <name evidence="3" type="ORF">LMG27177_07337</name>
</gene>
<keyword evidence="2" id="KW-0812">Transmembrane</keyword>
<dbReference type="Proteomes" id="UP000494252">
    <property type="component" value="Unassembled WGS sequence"/>
</dbReference>
<reference evidence="3 4" key="1">
    <citation type="submission" date="2020-04" db="EMBL/GenBank/DDBJ databases">
        <authorList>
            <person name="De Canck E."/>
        </authorList>
    </citation>
    <scope>NUCLEOTIDE SEQUENCE [LARGE SCALE GENOMIC DNA]</scope>
    <source>
        <strain evidence="3 4">LMG 27177</strain>
    </source>
</reference>
<dbReference type="EMBL" id="CADIKI010000039">
    <property type="protein sequence ID" value="CAB3810620.1"/>
    <property type="molecule type" value="Genomic_DNA"/>
</dbReference>
<keyword evidence="4" id="KW-1185">Reference proteome</keyword>
<keyword evidence="2" id="KW-0472">Membrane</keyword>